<reference evidence="1 2" key="1">
    <citation type="journal article" date="2019" name="G3 (Bethesda)">
        <title>Sequencing of a Wild Apple (Malus baccata) Genome Unravels the Differences Between Cultivated and Wild Apple Species Regarding Disease Resistance and Cold Tolerance.</title>
        <authorList>
            <person name="Chen X."/>
        </authorList>
    </citation>
    <scope>NUCLEOTIDE SEQUENCE [LARGE SCALE GENOMIC DNA]</scope>
    <source>
        <strain evidence="2">cv. Shandingzi</strain>
        <tissue evidence="1">Leaves</tissue>
    </source>
</reference>
<proteinExistence type="predicted"/>
<comment type="caution">
    <text evidence="1">The sequence shown here is derived from an EMBL/GenBank/DDBJ whole genome shotgun (WGS) entry which is preliminary data.</text>
</comment>
<gene>
    <name evidence="1" type="ORF">C1H46_023051</name>
</gene>
<organism evidence="1 2">
    <name type="scientific">Malus baccata</name>
    <name type="common">Siberian crab apple</name>
    <name type="synonym">Pyrus baccata</name>
    <dbReference type="NCBI Taxonomy" id="106549"/>
    <lineage>
        <taxon>Eukaryota</taxon>
        <taxon>Viridiplantae</taxon>
        <taxon>Streptophyta</taxon>
        <taxon>Embryophyta</taxon>
        <taxon>Tracheophyta</taxon>
        <taxon>Spermatophyta</taxon>
        <taxon>Magnoliopsida</taxon>
        <taxon>eudicotyledons</taxon>
        <taxon>Gunneridae</taxon>
        <taxon>Pentapetalae</taxon>
        <taxon>rosids</taxon>
        <taxon>fabids</taxon>
        <taxon>Rosales</taxon>
        <taxon>Rosaceae</taxon>
        <taxon>Amygdaloideae</taxon>
        <taxon>Maleae</taxon>
        <taxon>Malus</taxon>
    </lineage>
</organism>
<accession>A0A540LYN5</accession>
<dbReference type="AlphaFoldDB" id="A0A540LYN5"/>
<protein>
    <submittedName>
        <fullName evidence="1">Uncharacterized protein</fullName>
    </submittedName>
</protein>
<dbReference type="EMBL" id="VIEB01000422">
    <property type="protein sequence ID" value="TQD91372.1"/>
    <property type="molecule type" value="Genomic_DNA"/>
</dbReference>
<dbReference type="Proteomes" id="UP000315295">
    <property type="component" value="Unassembled WGS sequence"/>
</dbReference>
<name>A0A540LYN5_MALBA</name>
<sequence>MQQWKLRDELVEQAETDAEQGSQGGELRGPEVVRVQMIPLHSLNLHAHFPHVQLHSFTFTPFVGSIMIQLGLRLSSKCFNDFWFSPTCWIGVGTVSFRSNESTRKGSQGGELQGPGAVGVQSLLFSSLERYLPHTLLNASRDLKLQYIRDILLWYSPENERTRVQ</sequence>
<dbReference type="STRING" id="106549.A0A540LYN5"/>
<keyword evidence="2" id="KW-1185">Reference proteome</keyword>
<evidence type="ECO:0000313" key="2">
    <source>
        <dbReference type="Proteomes" id="UP000315295"/>
    </source>
</evidence>
<evidence type="ECO:0000313" key="1">
    <source>
        <dbReference type="EMBL" id="TQD91372.1"/>
    </source>
</evidence>